<dbReference type="InterPro" id="IPR023631">
    <property type="entry name" value="Amidase_dom"/>
</dbReference>
<evidence type="ECO:0000313" key="3">
    <source>
        <dbReference type="EMBL" id="SEP37925.1"/>
    </source>
</evidence>
<dbReference type="AlphaFoldDB" id="A0A1H8XDB5"/>
<evidence type="ECO:0000256" key="1">
    <source>
        <dbReference type="ARBA" id="ARBA00009199"/>
    </source>
</evidence>
<dbReference type="PANTHER" id="PTHR11895:SF7">
    <property type="entry name" value="GLUTAMYL-TRNA(GLN) AMIDOTRANSFERASE SUBUNIT A, MITOCHONDRIAL"/>
    <property type="match status" value="1"/>
</dbReference>
<feature type="domain" description="Amidase" evidence="2">
    <location>
        <begin position="25"/>
        <end position="453"/>
    </location>
</feature>
<name>A0A1H8XDB5_9PSEU</name>
<dbReference type="Gene3D" id="3.90.1300.10">
    <property type="entry name" value="Amidase signature (AS) domain"/>
    <property type="match status" value="1"/>
</dbReference>
<keyword evidence="4" id="KW-1185">Reference proteome</keyword>
<comment type="similarity">
    <text evidence="1">Belongs to the amidase family.</text>
</comment>
<proteinExistence type="inferred from homology"/>
<accession>A0A1H8XDB5</accession>
<dbReference type="STRING" id="394193.SAMN04489732_10787"/>
<organism evidence="3 4">
    <name type="scientific">Amycolatopsis saalfeldensis</name>
    <dbReference type="NCBI Taxonomy" id="394193"/>
    <lineage>
        <taxon>Bacteria</taxon>
        <taxon>Bacillati</taxon>
        <taxon>Actinomycetota</taxon>
        <taxon>Actinomycetes</taxon>
        <taxon>Pseudonocardiales</taxon>
        <taxon>Pseudonocardiaceae</taxon>
        <taxon>Amycolatopsis</taxon>
    </lineage>
</organism>
<gene>
    <name evidence="3" type="ORF">SAMN04489732_10787</name>
</gene>
<dbReference type="InterPro" id="IPR036928">
    <property type="entry name" value="AS_sf"/>
</dbReference>
<reference evidence="3 4" key="1">
    <citation type="submission" date="2016-10" db="EMBL/GenBank/DDBJ databases">
        <authorList>
            <person name="de Groot N.N."/>
        </authorList>
    </citation>
    <scope>NUCLEOTIDE SEQUENCE [LARGE SCALE GENOMIC DNA]</scope>
    <source>
        <strain evidence="3 4">DSM 44993</strain>
    </source>
</reference>
<evidence type="ECO:0000259" key="2">
    <source>
        <dbReference type="Pfam" id="PF01425"/>
    </source>
</evidence>
<dbReference type="GO" id="GO:0003824">
    <property type="term" value="F:catalytic activity"/>
    <property type="evidence" value="ECO:0007669"/>
    <property type="project" value="InterPro"/>
</dbReference>
<dbReference type="Proteomes" id="UP000198582">
    <property type="component" value="Unassembled WGS sequence"/>
</dbReference>
<evidence type="ECO:0000313" key="4">
    <source>
        <dbReference type="Proteomes" id="UP000198582"/>
    </source>
</evidence>
<dbReference type="PANTHER" id="PTHR11895">
    <property type="entry name" value="TRANSAMIDASE"/>
    <property type="match status" value="1"/>
</dbReference>
<dbReference type="Pfam" id="PF01425">
    <property type="entry name" value="Amidase"/>
    <property type="match status" value="1"/>
</dbReference>
<sequence>MTELHELPAAAQLAALRRREFSSRELTAHYLDRIGRLDGELGAFVTLTAESALEDADRADAELAAGQTRPLLGLPFGIKDLSATAGVRTTLGSAAMAGYVPEADCWTVRLLRESGIVLLGKTNTPELGSACYTENKVTARPSATPYAAGHYSSGSSGGAATAVAAGLLPLAHGSDGAGSIRTPAAACHLVGVKPSRGLVSMAPATTYFSAGVDGPIARTVEDAALMLDVIGHAHPGDLYGWDSGGSFTDAVAQPPGRPLRIAMWTETGVDGVEAHPEAVRAARHAAGLLRAQGHQVEEIGIPARFDAATRQAVLHMFGASIATAVRTMLPPGSRDLLTPHNTHLLSVGERLSGTDTVVFQNTLARYSSTLLAALAEFDFALTPTTNGPPVPFGHYDAQGPDHVVDRMLAWSCHTPWANFTGVPAVAMPSHLDENGMPHGFQLVGHQRQDARLLALAAALESAGPHTDVHPPCWRD</sequence>
<dbReference type="EMBL" id="FOEF01000007">
    <property type="protein sequence ID" value="SEP37925.1"/>
    <property type="molecule type" value="Genomic_DNA"/>
</dbReference>
<protein>
    <submittedName>
        <fullName evidence="3">Amidase</fullName>
    </submittedName>
</protein>
<dbReference type="SUPFAM" id="SSF75304">
    <property type="entry name" value="Amidase signature (AS) enzymes"/>
    <property type="match status" value="1"/>
</dbReference>
<dbReference type="RefSeq" id="WP_177231409.1">
    <property type="nucleotide sequence ID" value="NZ_FOEF01000007.1"/>
</dbReference>
<dbReference type="InterPro" id="IPR000120">
    <property type="entry name" value="Amidase"/>
</dbReference>